<reference evidence="2" key="1">
    <citation type="submission" date="2022-11" db="UniProtKB">
        <authorList>
            <consortium name="WormBaseParasite"/>
        </authorList>
    </citation>
    <scope>IDENTIFICATION</scope>
</reference>
<dbReference type="WBParaSite" id="jg23494">
    <property type="protein sequence ID" value="jg23494"/>
    <property type="gene ID" value="jg23494"/>
</dbReference>
<proteinExistence type="predicted"/>
<protein>
    <submittedName>
        <fullName evidence="2">Uncharacterized protein</fullName>
    </submittedName>
</protein>
<name>A0A915DV36_9BILA</name>
<keyword evidence="1" id="KW-1185">Reference proteome</keyword>
<dbReference type="AlphaFoldDB" id="A0A915DV36"/>
<sequence>MAESYKDLLRELKRHSRILVYDWSKPSNADTIIYDIEKLEFDFYNWHFGDVLESWIDFGPGEDWNIFRCRLTDKNILSRHEVGELYIHPHEGTFYEDVMRNEVLKSPYSYGFTPKDKYQGLTKWRERFQLPEKWFDYYFKEAHVEANYNISKYIDPFGTDYNPDHLHH</sequence>
<accession>A0A915DV36</accession>
<evidence type="ECO:0000313" key="2">
    <source>
        <dbReference type="WBParaSite" id="jg23494"/>
    </source>
</evidence>
<organism evidence="1 2">
    <name type="scientific">Ditylenchus dipsaci</name>
    <dbReference type="NCBI Taxonomy" id="166011"/>
    <lineage>
        <taxon>Eukaryota</taxon>
        <taxon>Metazoa</taxon>
        <taxon>Ecdysozoa</taxon>
        <taxon>Nematoda</taxon>
        <taxon>Chromadorea</taxon>
        <taxon>Rhabditida</taxon>
        <taxon>Tylenchina</taxon>
        <taxon>Tylenchomorpha</taxon>
        <taxon>Sphaerularioidea</taxon>
        <taxon>Anguinidae</taxon>
        <taxon>Anguininae</taxon>
        <taxon>Ditylenchus</taxon>
    </lineage>
</organism>
<evidence type="ECO:0000313" key="1">
    <source>
        <dbReference type="Proteomes" id="UP000887574"/>
    </source>
</evidence>
<dbReference type="Proteomes" id="UP000887574">
    <property type="component" value="Unplaced"/>
</dbReference>